<reference evidence="2 3" key="1">
    <citation type="journal article" date="2019" name="Front. Microbiol.">
        <title>Ammonia Oxidation by the Arctic Terrestrial Thaumarchaeote Candidatus Nitrosocosmicus arcticus Is Stimulated by Increasing Temperatures.</title>
        <authorList>
            <person name="Alves R.J.E."/>
            <person name="Kerou M."/>
            <person name="Zappe A."/>
            <person name="Bittner R."/>
            <person name="Abby S.S."/>
            <person name="Schmidt H.A."/>
            <person name="Pfeifer K."/>
            <person name="Schleper C."/>
        </authorList>
    </citation>
    <scope>NUCLEOTIDE SEQUENCE [LARGE SCALE GENOMIC DNA]</scope>
    <source>
        <strain evidence="2 3">Kfb</strain>
    </source>
</reference>
<dbReference type="AlphaFoldDB" id="A0A557SWN3"/>
<sequence length="43" mass="4964">MSEEPTNDRNDDIRQNISRVINNSENSLDEVGDKPRSCSHYMP</sequence>
<gene>
    <name evidence="2" type="ORF">NARC_50208</name>
</gene>
<evidence type="ECO:0000256" key="1">
    <source>
        <dbReference type="SAM" id="MobiDB-lite"/>
    </source>
</evidence>
<feature type="compositionally biased region" description="Basic and acidic residues" evidence="1">
    <location>
        <begin position="1"/>
        <end position="14"/>
    </location>
</feature>
<dbReference type="Proteomes" id="UP000315289">
    <property type="component" value="Unassembled WGS sequence"/>
</dbReference>
<keyword evidence="3" id="KW-1185">Reference proteome</keyword>
<dbReference type="EMBL" id="VOAH01000005">
    <property type="protein sequence ID" value="TVP41027.1"/>
    <property type="molecule type" value="Genomic_DNA"/>
</dbReference>
<evidence type="ECO:0000313" key="2">
    <source>
        <dbReference type="EMBL" id="TVP41027.1"/>
    </source>
</evidence>
<dbReference type="RefSeq" id="WP_261377792.1">
    <property type="nucleotide sequence ID" value="NZ_ML675581.1"/>
</dbReference>
<protein>
    <submittedName>
        <fullName evidence="2">Uncharacterized protein</fullName>
    </submittedName>
</protein>
<organism evidence="2 3">
    <name type="scientific">Candidatus Nitrosocosmicus arcticus</name>
    <dbReference type="NCBI Taxonomy" id="2035267"/>
    <lineage>
        <taxon>Archaea</taxon>
        <taxon>Nitrososphaerota</taxon>
        <taxon>Nitrososphaeria</taxon>
        <taxon>Nitrososphaerales</taxon>
        <taxon>Nitrososphaeraceae</taxon>
        <taxon>Candidatus Nitrosocosmicus</taxon>
    </lineage>
</organism>
<name>A0A557SWN3_9ARCH</name>
<evidence type="ECO:0000313" key="3">
    <source>
        <dbReference type="Proteomes" id="UP000315289"/>
    </source>
</evidence>
<proteinExistence type="predicted"/>
<feature type="compositionally biased region" description="Polar residues" evidence="1">
    <location>
        <begin position="15"/>
        <end position="26"/>
    </location>
</feature>
<feature type="region of interest" description="Disordered" evidence="1">
    <location>
        <begin position="1"/>
        <end position="43"/>
    </location>
</feature>
<comment type="caution">
    <text evidence="2">The sequence shown here is derived from an EMBL/GenBank/DDBJ whole genome shotgun (WGS) entry which is preliminary data.</text>
</comment>
<accession>A0A557SWN3</accession>